<feature type="region of interest" description="Disordered" evidence="1">
    <location>
        <begin position="34"/>
        <end position="60"/>
    </location>
</feature>
<proteinExistence type="predicted"/>
<dbReference type="VEuPathDB" id="FungiDB:RhiirFUN_009906"/>
<reference evidence="2 3" key="2">
    <citation type="submission" date="2017-10" db="EMBL/GenBank/DDBJ databases">
        <title>Extensive intraspecific genome diversity in a model arbuscular mycorrhizal fungus.</title>
        <authorList>
            <person name="Chen E.C.H."/>
            <person name="Morin E."/>
            <person name="Baudet D."/>
            <person name="Noel J."/>
            <person name="Ndikumana S."/>
            <person name="Charron P."/>
            <person name="St-Onge C."/>
            <person name="Giorgi J."/>
            <person name="Grigoriev I.V."/>
            <person name="Roux C."/>
            <person name="Martin F.M."/>
            <person name="Corradi N."/>
        </authorList>
    </citation>
    <scope>NUCLEOTIDE SEQUENCE [LARGE SCALE GENOMIC DNA]</scope>
    <source>
        <strain evidence="2 3">C2</strain>
    </source>
</reference>
<feature type="region of interest" description="Disordered" evidence="1">
    <location>
        <begin position="78"/>
        <end position="114"/>
    </location>
</feature>
<feature type="region of interest" description="Disordered" evidence="1">
    <location>
        <begin position="165"/>
        <end position="211"/>
    </location>
</feature>
<reference evidence="2 3" key="1">
    <citation type="submission" date="2016-04" db="EMBL/GenBank/DDBJ databases">
        <title>Genome analyses suggest a sexual origin of heterokaryosis in a supposedly ancient asexual fungus.</title>
        <authorList>
            <person name="Ropars J."/>
            <person name="Sedzielewska K."/>
            <person name="Noel J."/>
            <person name="Charron P."/>
            <person name="Farinelli L."/>
            <person name="Marton T."/>
            <person name="Kruger M."/>
            <person name="Pelin A."/>
            <person name="Brachmann A."/>
            <person name="Corradi N."/>
        </authorList>
    </citation>
    <scope>NUCLEOTIDE SEQUENCE [LARGE SCALE GENOMIC DNA]</scope>
    <source>
        <strain evidence="2 3">C2</strain>
    </source>
</reference>
<dbReference type="VEuPathDB" id="FungiDB:FUN_008412"/>
<name>A0A2N1MLQ4_9GLOM</name>
<comment type="caution">
    <text evidence="2">The sequence shown here is derived from an EMBL/GenBank/DDBJ whole genome shotgun (WGS) entry which is preliminary data.</text>
</comment>
<protein>
    <submittedName>
        <fullName evidence="2">Uncharacterized protein</fullName>
    </submittedName>
</protein>
<feature type="compositionally biased region" description="Polar residues" evidence="1">
    <location>
        <begin position="193"/>
        <end position="211"/>
    </location>
</feature>
<evidence type="ECO:0000313" key="2">
    <source>
        <dbReference type="EMBL" id="PKK62557.1"/>
    </source>
</evidence>
<feature type="compositionally biased region" description="Low complexity" evidence="1">
    <location>
        <begin position="81"/>
        <end position="93"/>
    </location>
</feature>
<evidence type="ECO:0000313" key="3">
    <source>
        <dbReference type="Proteomes" id="UP000233469"/>
    </source>
</evidence>
<organism evidence="2 3">
    <name type="scientific">Rhizophagus irregularis</name>
    <dbReference type="NCBI Taxonomy" id="588596"/>
    <lineage>
        <taxon>Eukaryota</taxon>
        <taxon>Fungi</taxon>
        <taxon>Fungi incertae sedis</taxon>
        <taxon>Mucoromycota</taxon>
        <taxon>Glomeromycotina</taxon>
        <taxon>Glomeromycetes</taxon>
        <taxon>Glomerales</taxon>
        <taxon>Glomeraceae</taxon>
        <taxon>Rhizophagus</taxon>
    </lineage>
</organism>
<dbReference type="EMBL" id="LLXL01001880">
    <property type="protein sequence ID" value="PKK62557.1"/>
    <property type="molecule type" value="Genomic_DNA"/>
</dbReference>
<dbReference type="Proteomes" id="UP000233469">
    <property type="component" value="Unassembled WGS sequence"/>
</dbReference>
<sequence length="211" mass="23788">MWKRDLFTRIKPIIPRIHPSFVWTHLSPEVFRKEKGLQDKTTTPTTDTTSKQVDSGDQTPVDEDADVILMNELGILGGEEQSSSKATDQASSSIEATKETSDQATSPIEVVSATPVNPENLDDLIQRNSLAIKSNALYVRMLRRNYHRFPERYCLFILNQIPVEQASSTTQKKRPNEGETTEKSSSKKKKVSTNEGESPCLSKNYQHQVLH</sequence>
<evidence type="ECO:0000256" key="1">
    <source>
        <dbReference type="SAM" id="MobiDB-lite"/>
    </source>
</evidence>
<gene>
    <name evidence="2" type="ORF">RhiirC2_855597</name>
</gene>
<accession>A0A2N1MLQ4</accession>
<dbReference type="AlphaFoldDB" id="A0A2N1MLQ4"/>
<feature type="compositionally biased region" description="Basic and acidic residues" evidence="1">
    <location>
        <begin position="174"/>
        <end position="185"/>
    </location>
</feature>